<comment type="caution">
    <text evidence="2">The sequence shown here is derived from an EMBL/GenBank/DDBJ whole genome shotgun (WGS) entry which is preliminary data.</text>
</comment>
<sequence length="97" mass="10803">MKISTIITTSITAVAIIFSSSTFAKDTKSVVEAKKIIQSYKDLRATCSKTEGEDRITCFSKLNDANEEYVAAKQYIRQTTQEATDENDTAAHRVTFL</sequence>
<feature type="signal peptide" evidence="1">
    <location>
        <begin position="1"/>
        <end position="24"/>
    </location>
</feature>
<reference evidence="2" key="1">
    <citation type="submission" date="2023-07" db="EMBL/GenBank/DDBJ databases">
        <title>Genome content predicts the carbon catabolic preferences of heterotrophic bacteria.</title>
        <authorList>
            <person name="Gralka M."/>
        </authorList>
    </citation>
    <scope>NUCLEOTIDE SEQUENCE</scope>
    <source>
        <strain evidence="2">I3M17_2</strain>
    </source>
</reference>
<proteinExistence type="predicted"/>
<accession>A0AAW7X0M6</accession>
<dbReference type="Proteomes" id="UP001169760">
    <property type="component" value="Unassembled WGS sequence"/>
</dbReference>
<dbReference type="AlphaFoldDB" id="A0AAW7X0M6"/>
<keyword evidence="1" id="KW-0732">Signal</keyword>
<protein>
    <submittedName>
        <fullName evidence="2">Uncharacterized protein</fullName>
    </submittedName>
</protein>
<organism evidence="2 3">
    <name type="scientific">Saccharophagus degradans</name>
    <dbReference type="NCBI Taxonomy" id="86304"/>
    <lineage>
        <taxon>Bacteria</taxon>
        <taxon>Pseudomonadati</taxon>
        <taxon>Pseudomonadota</taxon>
        <taxon>Gammaproteobacteria</taxon>
        <taxon>Cellvibrionales</taxon>
        <taxon>Cellvibrionaceae</taxon>
        <taxon>Saccharophagus</taxon>
    </lineage>
</organism>
<dbReference type="EMBL" id="JAUOPB010000001">
    <property type="protein sequence ID" value="MDO6421188.1"/>
    <property type="molecule type" value="Genomic_DNA"/>
</dbReference>
<evidence type="ECO:0000313" key="3">
    <source>
        <dbReference type="Proteomes" id="UP001169760"/>
    </source>
</evidence>
<name>A0AAW7X0M6_9GAMM</name>
<evidence type="ECO:0000313" key="2">
    <source>
        <dbReference type="EMBL" id="MDO6421188.1"/>
    </source>
</evidence>
<feature type="chain" id="PRO_5043532602" evidence="1">
    <location>
        <begin position="25"/>
        <end position="97"/>
    </location>
</feature>
<dbReference type="RefSeq" id="WP_280945122.1">
    <property type="nucleotide sequence ID" value="NZ_CP123764.1"/>
</dbReference>
<evidence type="ECO:0000256" key="1">
    <source>
        <dbReference type="SAM" id="SignalP"/>
    </source>
</evidence>
<gene>
    <name evidence="2" type="ORF">Q4521_01750</name>
</gene>